<accession>A0A512N6Y0</accession>
<evidence type="ECO:0000259" key="3">
    <source>
        <dbReference type="Pfam" id="PF02668"/>
    </source>
</evidence>
<dbReference type="InterPro" id="IPR050411">
    <property type="entry name" value="AlphaKG_dependent_hydroxylases"/>
</dbReference>
<dbReference type="OrthoDB" id="5491415at2"/>
<gene>
    <name evidence="4" type="ORF">RSO01_15770</name>
</gene>
<keyword evidence="2" id="KW-0560">Oxidoreductase</keyword>
<dbReference type="AlphaFoldDB" id="A0A512N6Y0"/>
<dbReference type="Pfam" id="PF02668">
    <property type="entry name" value="TauD"/>
    <property type="match status" value="1"/>
</dbReference>
<organism evidence="4 5">
    <name type="scientific">Reyranella soli</name>
    <dbReference type="NCBI Taxonomy" id="1230389"/>
    <lineage>
        <taxon>Bacteria</taxon>
        <taxon>Pseudomonadati</taxon>
        <taxon>Pseudomonadota</taxon>
        <taxon>Alphaproteobacteria</taxon>
        <taxon>Hyphomicrobiales</taxon>
        <taxon>Reyranellaceae</taxon>
        <taxon>Reyranella</taxon>
    </lineage>
</organism>
<proteinExistence type="predicted"/>
<comment type="cofactor">
    <cofactor evidence="1">
        <name>Fe(2+)</name>
        <dbReference type="ChEBI" id="CHEBI:29033"/>
    </cofactor>
</comment>
<feature type="domain" description="TauD/TfdA-like" evidence="3">
    <location>
        <begin position="54"/>
        <end position="310"/>
    </location>
</feature>
<dbReference type="RefSeq" id="WP_147147918.1">
    <property type="nucleotide sequence ID" value="NZ_BKAJ01000030.1"/>
</dbReference>
<dbReference type="Proteomes" id="UP000321058">
    <property type="component" value="Unassembled WGS sequence"/>
</dbReference>
<comment type="caution">
    <text evidence="4">The sequence shown here is derived from an EMBL/GenBank/DDBJ whole genome shotgun (WGS) entry which is preliminary data.</text>
</comment>
<dbReference type="PANTHER" id="PTHR10696">
    <property type="entry name" value="GAMMA-BUTYROBETAINE HYDROXYLASE-RELATED"/>
    <property type="match status" value="1"/>
</dbReference>
<dbReference type="InterPro" id="IPR042098">
    <property type="entry name" value="TauD-like_sf"/>
</dbReference>
<name>A0A512N6Y0_9HYPH</name>
<evidence type="ECO:0000313" key="4">
    <source>
        <dbReference type="EMBL" id="GEP54411.1"/>
    </source>
</evidence>
<protein>
    <recommendedName>
        <fullName evidence="3">TauD/TfdA-like domain-containing protein</fullName>
    </recommendedName>
</protein>
<reference evidence="4 5" key="1">
    <citation type="submission" date="2019-07" db="EMBL/GenBank/DDBJ databases">
        <title>Whole genome shotgun sequence of Reyranella soli NBRC 108950.</title>
        <authorList>
            <person name="Hosoyama A."/>
            <person name="Uohara A."/>
            <person name="Ohji S."/>
            <person name="Ichikawa N."/>
        </authorList>
    </citation>
    <scope>NUCLEOTIDE SEQUENCE [LARGE SCALE GENOMIC DNA]</scope>
    <source>
        <strain evidence="4 5">NBRC 108950</strain>
    </source>
</reference>
<dbReference type="EMBL" id="BKAJ01000030">
    <property type="protein sequence ID" value="GEP54411.1"/>
    <property type="molecule type" value="Genomic_DNA"/>
</dbReference>
<dbReference type="SUPFAM" id="SSF51197">
    <property type="entry name" value="Clavaminate synthase-like"/>
    <property type="match status" value="1"/>
</dbReference>
<dbReference type="GO" id="GO:0016706">
    <property type="term" value="F:2-oxoglutarate-dependent dioxygenase activity"/>
    <property type="evidence" value="ECO:0007669"/>
    <property type="project" value="UniProtKB-ARBA"/>
</dbReference>
<dbReference type="Gene3D" id="3.60.130.10">
    <property type="entry name" value="Clavaminate synthase-like"/>
    <property type="match status" value="1"/>
</dbReference>
<evidence type="ECO:0000256" key="2">
    <source>
        <dbReference type="ARBA" id="ARBA00023002"/>
    </source>
</evidence>
<evidence type="ECO:0000313" key="5">
    <source>
        <dbReference type="Proteomes" id="UP000321058"/>
    </source>
</evidence>
<keyword evidence="5" id="KW-1185">Reference proteome</keyword>
<sequence>MDMPKTPIGGSSAWTVPQVMLRDDWVCRLGESDVAEIDAAVRATRQRGLGIQEIERDDFPLDRLTTRLGALRAQIRSGLGFGYIKGLPVERYDRETLIRIYWGLSRHIGDPITQNRNGHVVGHVIDVGDTEQHHDRRLTQSTAELCFHTDSCDVVGLLCINRARTGGESRIVSGIAVHDELMRRRPDLLPELYKPIYMDRRGEVPAGKQPWFGMPLFSWHRGQFTGYSPIRQYIESMTRFPDAPRMSNAQREALDVYYDICEEERFCLKLHFEPGDMQFLQNHIVFHSRTEYADGPSAEGWPKRHLIRMWLSLPDGRILPPHMAEKWINIEVGTKRGGVPTDRESIIPLDPFTPAYA</sequence>
<evidence type="ECO:0000256" key="1">
    <source>
        <dbReference type="ARBA" id="ARBA00001954"/>
    </source>
</evidence>
<dbReference type="InterPro" id="IPR003819">
    <property type="entry name" value="TauD/TfdA-like"/>
</dbReference>
<dbReference type="PANTHER" id="PTHR10696:SF54">
    <property type="entry name" value="FAMILY OXIDOREDUCTASE, PUTATIVE (AFU_ORTHOLOGUE AFUA_4G13850)-RELATED"/>
    <property type="match status" value="1"/>
</dbReference>